<protein>
    <recommendedName>
        <fullName evidence="4">Metal-dependent phosphohydrolase</fullName>
    </recommendedName>
</protein>
<feature type="transmembrane region" description="Helical" evidence="1">
    <location>
        <begin position="93"/>
        <end position="112"/>
    </location>
</feature>
<dbReference type="Proteomes" id="UP001317259">
    <property type="component" value="Unassembled WGS sequence"/>
</dbReference>
<organism evidence="2 3">
    <name type="scientific">Actinomadura luzonensis</name>
    <dbReference type="NCBI Taxonomy" id="2805427"/>
    <lineage>
        <taxon>Bacteria</taxon>
        <taxon>Bacillati</taxon>
        <taxon>Actinomycetota</taxon>
        <taxon>Actinomycetes</taxon>
        <taxon>Streptosporangiales</taxon>
        <taxon>Thermomonosporaceae</taxon>
        <taxon>Actinomadura</taxon>
    </lineage>
</organism>
<keyword evidence="1" id="KW-0812">Transmembrane</keyword>
<evidence type="ECO:0000313" key="2">
    <source>
        <dbReference type="EMBL" id="MCK2216300.1"/>
    </source>
</evidence>
<feature type="transmembrane region" description="Helical" evidence="1">
    <location>
        <begin position="61"/>
        <end position="81"/>
    </location>
</feature>
<evidence type="ECO:0000313" key="3">
    <source>
        <dbReference type="Proteomes" id="UP001317259"/>
    </source>
</evidence>
<dbReference type="EMBL" id="JAKRKC020000001">
    <property type="protein sequence ID" value="MCK2216300.1"/>
    <property type="molecule type" value="Genomic_DNA"/>
</dbReference>
<name>A0ABT0FWI4_9ACTN</name>
<keyword evidence="1" id="KW-1133">Transmembrane helix</keyword>
<evidence type="ECO:0000256" key="1">
    <source>
        <dbReference type="SAM" id="Phobius"/>
    </source>
</evidence>
<accession>A0ABT0FWI4</accession>
<sequence>MRTRTAGAGLGLLASAPVCLLGTWEGTAPCGLWWSAGAWLAVAAAALAYRDVAAHGRRALPAAAMALLGVVASAGTVEATLRAAGEHLLAGQPGLLLALVCGAAAGVAGLAWAGGRAGLVPPPAAVLATAATLLSTLTADPAAPYLLGAGPLGAVLLVEALRPGARKGQAT</sequence>
<comment type="caution">
    <text evidence="2">The sequence shown here is derived from an EMBL/GenBank/DDBJ whole genome shotgun (WGS) entry which is preliminary data.</text>
</comment>
<feature type="transmembrane region" description="Helical" evidence="1">
    <location>
        <begin position="31"/>
        <end position="49"/>
    </location>
</feature>
<gene>
    <name evidence="2" type="ORF">MF672_021205</name>
</gene>
<keyword evidence="3" id="KW-1185">Reference proteome</keyword>
<proteinExistence type="predicted"/>
<feature type="transmembrane region" description="Helical" evidence="1">
    <location>
        <begin position="143"/>
        <end position="161"/>
    </location>
</feature>
<keyword evidence="1" id="KW-0472">Membrane</keyword>
<reference evidence="2 3" key="1">
    <citation type="submission" date="2022-04" db="EMBL/GenBank/DDBJ databases">
        <title>Genome draft of Actinomadura sp. ATCC 31491.</title>
        <authorList>
            <person name="Shi X."/>
            <person name="Du Y."/>
        </authorList>
    </citation>
    <scope>NUCLEOTIDE SEQUENCE [LARGE SCALE GENOMIC DNA]</scope>
    <source>
        <strain evidence="2 3">ATCC 31491</strain>
    </source>
</reference>
<evidence type="ECO:0008006" key="4">
    <source>
        <dbReference type="Google" id="ProtNLM"/>
    </source>
</evidence>
<dbReference type="RefSeq" id="WP_247815363.1">
    <property type="nucleotide sequence ID" value="NZ_JAKRKC020000001.1"/>
</dbReference>